<dbReference type="GO" id="GO:0032259">
    <property type="term" value="P:methylation"/>
    <property type="evidence" value="ECO:0007669"/>
    <property type="project" value="UniProtKB-KW"/>
</dbReference>
<dbReference type="EMBL" id="JANBQB010002275">
    <property type="protein sequence ID" value="KAJ1967750.1"/>
    <property type="molecule type" value="Genomic_DNA"/>
</dbReference>
<dbReference type="GO" id="GO:0052906">
    <property type="term" value="F:tRNA (guanine(37)-N1)-methyltransferase activity"/>
    <property type="evidence" value="ECO:0007669"/>
    <property type="project" value="UniProtKB-EC"/>
</dbReference>
<dbReference type="Gene3D" id="3.40.50.150">
    <property type="entry name" value="Vaccinia Virus protein VP39"/>
    <property type="match status" value="1"/>
</dbReference>
<reference evidence="2" key="1">
    <citation type="submission" date="2022-07" db="EMBL/GenBank/DDBJ databases">
        <title>Phylogenomic reconstructions and comparative analyses of Kickxellomycotina fungi.</title>
        <authorList>
            <person name="Reynolds N.K."/>
            <person name="Stajich J.E."/>
            <person name="Barry K."/>
            <person name="Grigoriev I.V."/>
            <person name="Crous P."/>
            <person name="Smith M.E."/>
        </authorList>
    </citation>
    <scope>NUCLEOTIDE SEQUENCE</scope>
    <source>
        <strain evidence="2">RSA 567</strain>
    </source>
</reference>
<protein>
    <submittedName>
        <fullName evidence="2">tRNA(M(1)G37)methyltransferase</fullName>
        <ecNumber evidence="2">2.1.1.228</ecNumber>
    </submittedName>
</protein>
<organism evidence="2 3">
    <name type="scientific">Dimargaris verticillata</name>
    <dbReference type="NCBI Taxonomy" id="2761393"/>
    <lineage>
        <taxon>Eukaryota</taxon>
        <taxon>Fungi</taxon>
        <taxon>Fungi incertae sedis</taxon>
        <taxon>Zoopagomycota</taxon>
        <taxon>Kickxellomycotina</taxon>
        <taxon>Dimargaritomycetes</taxon>
        <taxon>Dimargaritales</taxon>
        <taxon>Dimargaritaceae</taxon>
        <taxon>Dimargaris</taxon>
    </lineage>
</organism>
<comment type="caution">
    <text evidence="2">The sequence shown here is derived from an EMBL/GenBank/DDBJ whole genome shotgun (WGS) entry which is preliminary data.</text>
</comment>
<evidence type="ECO:0000313" key="3">
    <source>
        <dbReference type="Proteomes" id="UP001151582"/>
    </source>
</evidence>
<accession>A0A9W8AXF3</accession>
<keyword evidence="2" id="KW-0489">Methyltransferase</keyword>
<dbReference type="AlphaFoldDB" id="A0A9W8AXF3"/>
<dbReference type="EC" id="2.1.1.228" evidence="2"/>
<feature type="domain" description="SAM-dependent methyltransferase TRM5/TYW2-type" evidence="1">
    <location>
        <begin position="1"/>
        <end position="92"/>
    </location>
</feature>
<feature type="non-terminal residue" evidence="2">
    <location>
        <position position="1"/>
    </location>
</feature>
<dbReference type="InterPro" id="IPR029063">
    <property type="entry name" value="SAM-dependent_MTases_sf"/>
</dbReference>
<keyword evidence="3" id="KW-1185">Reference proteome</keyword>
<dbReference type="InterPro" id="IPR030382">
    <property type="entry name" value="MeTrfase_TRM5/TYW2"/>
</dbReference>
<evidence type="ECO:0000259" key="1">
    <source>
        <dbReference type="PROSITE" id="PS51684"/>
    </source>
</evidence>
<proteinExistence type="predicted"/>
<keyword evidence="2" id="KW-0808">Transferase</keyword>
<name>A0A9W8AXF3_9FUNG</name>
<evidence type="ECO:0000313" key="2">
    <source>
        <dbReference type="EMBL" id="KAJ1967750.1"/>
    </source>
</evidence>
<dbReference type="Proteomes" id="UP001151582">
    <property type="component" value="Unassembled WGS sequence"/>
</dbReference>
<sequence>MNLPATAIEFLDALRGIFSGHQAEIARDHVPMPLVHVHCFTRSDDPTQDLTERISQALDFPLDASLPSTQFHFVRKVAPNKDMYCVTFQLPTDVAFK</sequence>
<dbReference type="PROSITE" id="PS51684">
    <property type="entry name" value="SAM_MT_TRM5_TYW2"/>
    <property type="match status" value="1"/>
</dbReference>
<dbReference type="OrthoDB" id="5583626at2759"/>
<gene>
    <name evidence="2" type="primary">TRM5</name>
    <name evidence="2" type="ORF">H4R34_006360</name>
</gene>